<name>A0ABT0MI96_9GAMM</name>
<dbReference type="EMBL" id="JAMBEP010000001">
    <property type="protein sequence ID" value="MCL1634586.1"/>
    <property type="molecule type" value="Genomic_DNA"/>
</dbReference>
<feature type="chain" id="PRO_5046624119" evidence="1">
    <location>
        <begin position="24"/>
        <end position="239"/>
    </location>
</feature>
<dbReference type="Proteomes" id="UP001431217">
    <property type="component" value="Unassembled WGS sequence"/>
</dbReference>
<dbReference type="RefSeq" id="WP_249473167.1">
    <property type="nucleotide sequence ID" value="NZ_JAMBEP010000001.1"/>
</dbReference>
<comment type="caution">
    <text evidence="2">The sequence shown here is derived from an EMBL/GenBank/DDBJ whole genome shotgun (WGS) entry which is preliminary data.</text>
</comment>
<keyword evidence="1" id="KW-0732">Signal</keyword>
<evidence type="ECO:0000256" key="1">
    <source>
        <dbReference type="SAM" id="SignalP"/>
    </source>
</evidence>
<evidence type="ECO:0000313" key="3">
    <source>
        <dbReference type="Proteomes" id="UP001431217"/>
    </source>
</evidence>
<gene>
    <name evidence="2" type="ORF">M2650_08080</name>
</gene>
<keyword evidence="3" id="KW-1185">Reference proteome</keyword>
<sequence>MNVSSRWWLSVALAIAGTGLAQAQQKDGSGGRVDPALVGHYYLNGVMETGSEMLLNADGRFQWMMVYGALDQTAQGRWHRIGDRVVLQSDPVAKTPEFRPFTDAEMQSHPPSSADAWTAVVGIPEQGPMSGVEVMFESDDGKTQTRITGADGMATLQPFPKGRNWTRAALRRQGRNEAWQWFALPEPWQSERFAAYFVKDASAYRKTAFEKMELRVDGRELVPSWPWEDGKERGRYARE</sequence>
<organism evidence="2 3">
    <name type="scientific">Luteimonas galliterrae</name>
    <dbReference type="NCBI Taxonomy" id="2940486"/>
    <lineage>
        <taxon>Bacteria</taxon>
        <taxon>Pseudomonadati</taxon>
        <taxon>Pseudomonadota</taxon>
        <taxon>Gammaproteobacteria</taxon>
        <taxon>Lysobacterales</taxon>
        <taxon>Lysobacteraceae</taxon>
        <taxon>Luteimonas</taxon>
    </lineage>
</organism>
<evidence type="ECO:0000313" key="2">
    <source>
        <dbReference type="EMBL" id="MCL1634586.1"/>
    </source>
</evidence>
<accession>A0ABT0MI96</accession>
<proteinExistence type="predicted"/>
<protein>
    <submittedName>
        <fullName evidence="2">Uncharacterized protein</fullName>
    </submittedName>
</protein>
<feature type="signal peptide" evidence="1">
    <location>
        <begin position="1"/>
        <end position="23"/>
    </location>
</feature>
<reference evidence="2 3" key="1">
    <citation type="submission" date="2022-05" db="EMBL/GenBank/DDBJ databases">
        <title>Luteimonas sp. SX5, whole genome shotgun sequencing project.</title>
        <authorList>
            <person name="Zhao G."/>
            <person name="Shen L."/>
        </authorList>
    </citation>
    <scope>NUCLEOTIDE SEQUENCE [LARGE SCALE GENOMIC DNA]</scope>
    <source>
        <strain evidence="2 3">SX5</strain>
    </source>
</reference>